<evidence type="ECO:0000256" key="7">
    <source>
        <dbReference type="ARBA" id="ARBA00022691"/>
    </source>
</evidence>
<keyword evidence="5 12" id="KW-0489">Methyltransferase</keyword>
<dbReference type="InterPro" id="IPR040072">
    <property type="entry name" value="Methyltransferase_A"/>
</dbReference>
<dbReference type="OrthoDB" id="9793973at2"/>
<keyword evidence="11 12" id="KW-0411">Iron-sulfur</keyword>
<dbReference type="GO" id="GO:0000049">
    <property type="term" value="F:tRNA binding"/>
    <property type="evidence" value="ECO:0007669"/>
    <property type="project" value="UniProtKB-UniRule"/>
</dbReference>
<keyword evidence="8 12" id="KW-0819">tRNA processing</keyword>
<dbReference type="PROSITE" id="PS51918">
    <property type="entry name" value="RADICAL_SAM"/>
    <property type="match status" value="1"/>
</dbReference>
<evidence type="ECO:0000313" key="14">
    <source>
        <dbReference type="EMBL" id="TDY59455.1"/>
    </source>
</evidence>
<evidence type="ECO:0000256" key="2">
    <source>
        <dbReference type="ARBA" id="ARBA00022485"/>
    </source>
</evidence>
<dbReference type="SFLD" id="SFLDS00029">
    <property type="entry name" value="Radical_SAM"/>
    <property type="match status" value="1"/>
</dbReference>
<dbReference type="AlphaFoldDB" id="A0A4R8M6P4"/>
<dbReference type="PANTHER" id="PTHR30544">
    <property type="entry name" value="23S RRNA METHYLTRANSFERASE"/>
    <property type="match status" value="1"/>
</dbReference>
<feature type="binding site" evidence="12">
    <location>
        <position position="193"/>
    </location>
    <ligand>
        <name>S-adenosyl-L-methionine</name>
        <dbReference type="ChEBI" id="CHEBI:59789"/>
    </ligand>
</feature>
<feature type="active site" description="S-methylcysteine intermediate" evidence="12">
    <location>
        <position position="334"/>
    </location>
</feature>
<feature type="binding site" evidence="12">
    <location>
        <begin position="161"/>
        <end position="162"/>
    </location>
    <ligand>
        <name>S-adenosyl-L-methionine</name>
        <dbReference type="ChEBI" id="CHEBI:59789"/>
    </ligand>
</feature>
<dbReference type="Gene3D" id="1.10.150.530">
    <property type="match status" value="1"/>
</dbReference>
<dbReference type="HAMAP" id="MF_01849">
    <property type="entry name" value="RNA_methyltr_RlmN"/>
    <property type="match status" value="1"/>
</dbReference>
<evidence type="ECO:0000256" key="10">
    <source>
        <dbReference type="ARBA" id="ARBA00023004"/>
    </source>
</evidence>
<keyword evidence="10 12" id="KW-0408">Iron</keyword>
<accession>A0A4R8M6P4</accession>
<feature type="binding site" evidence="12">
    <location>
        <begin position="216"/>
        <end position="218"/>
    </location>
    <ligand>
        <name>S-adenosyl-L-methionine</name>
        <dbReference type="ChEBI" id="CHEBI:59789"/>
    </ligand>
</feature>
<feature type="active site" description="Proton acceptor" evidence="12">
    <location>
        <position position="94"/>
    </location>
</feature>
<dbReference type="EC" id="2.1.1.192" evidence="12"/>
<keyword evidence="9 12" id="KW-0479">Metal-binding</keyword>
<dbReference type="Gene3D" id="3.20.20.70">
    <property type="entry name" value="Aldolase class I"/>
    <property type="match status" value="1"/>
</dbReference>
<dbReference type="GO" id="GO:0046872">
    <property type="term" value="F:metal ion binding"/>
    <property type="evidence" value="ECO:0007669"/>
    <property type="project" value="UniProtKB-KW"/>
</dbReference>
<dbReference type="InterPro" id="IPR004383">
    <property type="entry name" value="rRNA_lsu_MTrfase_RlmN/Cfr"/>
</dbReference>
<evidence type="ECO:0000256" key="11">
    <source>
        <dbReference type="ARBA" id="ARBA00023014"/>
    </source>
</evidence>
<protein>
    <recommendedName>
        <fullName evidence="12">Probable dual-specificity RNA methyltransferase RlmN</fullName>
        <ecNumber evidence="12">2.1.1.192</ecNumber>
    </recommendedName>
    <alternativeName>
        <fullName evidence="12">23S rRNA (adenine(2503)-C(2))-methyltransferase</fullName>
    </alternativeName>
    <alternativeName>
        <fullName evidence="12">23S rRNA m2A2503 methyltransferase</fullName>
    </alternativeName>
    <alternativeName>
        <fullName evidence="12">Ribosomal RNA large subunit methyltransferase N</fullName>
    </alternativeName>
    <alternativeName>
        <fullName evidence="12">tRNA (adenine(37)-C(2))-methyltransferase</fullName>
    </alternativeName>
    <alternativeName>
        <fullName evidence="12">tRNA m2A37 methyltransferase</fullName>
    </alternativeName>
</protein>
<evidence type="ECO:0000256" key="5">
    <source>
        <dbReference type="ARBA" id="ARBA00022603"/>
    </source>
</evidence>
<feature type="binding site" evidence="12">
    <location>
        <position position="118"/>
    </location>
    <ligand>
        <name>[4Fe-4S] cluster</name>
        <dbReference type="ChEBI" id="CHEBI:49883"/>
        <note>4Fe-4S-S-AdoMet</note>
    </ligand>
</feature>
<dbReference type="FunFam" id="3.20.20.70:FF:000014">
    <property type="entry name" value="Probable dual-specificity RNA methyltransferase RlmN"/>
    <property type="match status" value="1"/>
</dbReference>
<comment type="caution">
    <text evidence="12">Lacks conserved residue(s) required for the propagation of feature annotation.</text>
</comment>
<comment type="catalytic activity">
    <reaction evidence="12">
        <text>adenosine(37) in tRNA + 2 reduced [2Fe-2S]-[ferredoxin] + 2 S-adenosyl-L-methionine = 2-methyladenosine(37) in tRNA + 5'-deoxyadenosine + L-methionine + 2 oxidized [2Fe-2S]-[ferredoxin] + S-adenosyl-L-homocysteine</text>
        <dbReference type="Rhea" id="RHEA:43332"/>
        <dbReference type="Rhea" id="RHEA-COMP:10000"/>
        <dbReference type="Rhea" id="RHEA-COMP:10001"/>
        <dbReference type="Rhea" id="RHEA-COMP:10162"/>
        <dbReference type="Rhea" id="RHEA-COMP:10485"/>
        <dbReference type="ChEBI" id="CHEBI:17319"/>
        <dbReference type="ChEBI" id="CHEBI:33737"/>
        <dbReference type="ChEBI" id="CHEBI:33738"/>
        <dbReference type="ChEBI" id="CHEBI:57844"/>
        <dbReference type="ChEBI" id="CHEBI:57856"/>
        <dbReference type="ChEBI" id="CHEBI:59789"/>
        <dbReference type="ChEBI" id="CHEBI:74411"/>
        <dbReference type="ChEBI" id="CHEBI:74497"/>
        <dbReference type="EC" id="2.1.1.192"/>
    </reaction>
</comment>
<feature type="binding site" evidence="12">
    <location>
        <position position="114"/>
    </location>
    <ligand>
        <name>[4Fe-4S] cluster</name>
        <dbReference type="ChEBI" id="CHEBI:49883"/>
        <note>4Fe-4S-S-AdoMet</note>
    </ligand>
</feature>
<evidence type="ECO:0000256" key="12">
    <source>
        <dbReference type="HAMAP-Rule" id="MF_01849"/>
    </source>
</evidence>
<name>A0A4R8M6P4_9BACT</name>
<evidence type="ECO:0000256" key="1">
    <source>
        <dbReference type="ARBA" id="ARBA00004496"/>
    </source>
</evidence>
<dbReference type="GO" id="GO:0051539">
    <property type="term" value="F:4 iron, 4 sulfur cluster binding"/>
    <property type="evidence" value="ECO:0007669"/>
    <property type="project" value="UniProtKB-UniRule"/>
</dbReference>
<keyword evidence="4 12" id="KW-0698">rRNA processing</keyword>
<feature type="binding site" evidence="12">
    <location>
        <position position="121"/>
    </location>
    <ligand>
        <name>[4Fe-4S] cluster</name>
        <dbReference type="ChEBI" id="CHEBI:49883"/>
        <note>4Fe-4S-S-AdoMet</note>
    </ligand>
</feature>
<dbReference type="Pfam" id="PF04055">
    <property type="entry name" value="Radical_SAM"/>
    <property type="match status" value="1"/>
</dbReference>
<dbReference type="InterPro" id="IPR027492">
    <property type="entry name" value="RNA_MTrfase_RlmN"/>
</dbReference>
<feature type="domain" description="Radical SAM core" evidence="13">
    <location>
        <begin position="100"/>
        <end position="329"/>
    </location>
</feature>
<proteinExistence type="inferred from homology"/>
<keyword evidence="3 12" id="KW-0963">Cytoplasm</keyword>
<dbReference type="InterPro" id="IPR013785">
    <property type="entry name" value="Aldolase_TIM"/>
</dbReference>
<keyword evidence="6 12" id="KW-0808">Transferase</keyword>
<evidence type="ECO:0000256" key="4">
    <source>
        <dbReference type="ARBA" id="ARBA00022552"/>
    </source>
</evidence>
<dbReference type="GO" id="GO:0002935">
    <property type="term" value="F:tRNA (adenine(37)-C2)-methyltransferase activity"/>
    <property type="evidence" value="ECO:0007669"/>
    <property type="project" value="UniProtKB-UniRule"/>
</dbReference>
<dbReference type="NCBIfam" id="TIGR00048">
    <property type="entry name" value="rRNA_mod_RlmN"/>
    <property type="match status" value="1"/>
</dbReference>
<dbReference type="SFLD" id="SFLDG01062">
    <property type="entry name" value="methyltransferase_(Class_A)"/>
    <property type="match status" value="1"/>
</dbReference>
<comment type="cofactor">
    <cofactor evidence="12">
        <name>[4Fe-4S] cluster</name>
        <dbReference type="ChEBI" id="CHEBI:49883"/>
    </cofactor>
    <text evidence="12">Binds 1 [4Fe-4S] cluster. The cluster is coordinated with 3 cysteines and an exchangeable S-adenosyl-L-methionine.</text>
</comment>
<keyword evidence="7 12" id="KW-0949">S-adenosyl-L-methionine</keyword>
<sequence>MSEPVHALDLSHEEWIDVSTKRWGLPKYRADQLCQWIYDKKVFNVHEMTNLSKDLREKLVYDLMILPPIPVTEETSKDGTRKFLWQLYDGERIESVLLTHGNHTTACLSSQVGCPLNCSFCATGQSGFRRDLTAGEITGQLLAMEKRLGANIGNVVFMGMGEPFLNTRAVFKAISILNSPKMRNLGARHITISTSGIVPGILDLAEFPLPVRLSVSLHAPNDALRSKIMPVNRKYPLGPLVNALRTYQQKTGERITLEYVMIQKVNDETELAYEMAALLSGLGVYVNLIPYNPVKDVYQRSTPERIKAFAAVLTQLGIENEIRREKGTDINAACGQLRRRESAN</sequence>
<comment type="miscellaneous">
    <text evidence="12">Reaction proceeds by a ping-pong mechanism involving intermediate methylation of a conserved cysteine residue.</text>
</comment>
<dbReference type="Proteomes" id="UP000295066">
    <property type="component" value="Unassembled WGS sequence"/>
</dbReference>
<organism evidence="14 15">
    <name type="scientific">Aminivibrio pyruvatiphilus</name>
    <dbReference type="NCBI Taxonomy" id="1005740"/>
    <lineage>
        <taxon>Bacteria</taxon>
        <taxon>Thermotogati</taxon>
        <taxon>Synergistota</taxon>
        <taxon>Synergistia</taxon>
        <taxon>Synergistales</taxon>
        <taxon>Aminobacteriaceae</taxon>
        <taxon>Aminivibrio</taxon>
    </lineage>
</organism>
<dbReference type="CDD" id="cd01335">
    <property type="entry name" value="Radical_SAM"/>
    <property type="match status" value="1"/>
</dbReference>
<comment type="similarity">
    <text evidence="12">Belongs to the radical SAM superfamily. RlmN family.</text>
</comment>
<dbReference type="PANTHER" id="PTHR30544:SF5">
    <property type="entry name" value="RADICAL SAM CORE DOMAIN-CONTAINING PROTEIN"/>
    <property type="match status" value="1"/>
</dbReference>
<evidence type="ECO:0000259" key="13">
    <source>
        <dbReference type="PROSITE" id="PS51918"/>
    </source>
</evidence>
<dbReference type="SUPFAM" id="SSF102114">
    <property type="entry name" value="Radical SAM enzymes"/>
    <property type="match status" value="1"/>
</dbReference>
<comment type="function">
    <text evidence="12">Specifically methylates position 2 of adenine 2503 in 23S rRNA and position 2 of adenine 37 in tRNAs.</text>
</comment>
<dbReference type="EMBL" id="SORI01000013">
    <property type="protein sequence ID" value="TDY59455.1"/>
    <property type="molecule type" value="Genomic_DNA"/>
</dbReference>
<evidence type="ECO:0000256" key="6">
    <source>
        <dbReference type="ARBA" id="ARBA00022679"/>
    </source>
</evidence>
<feature type="binding site" evidence="12">
    <location>
        <position position="292"/>
    </location>
    <ligand>
        <name>S-adenosyl-L-methionine</name>
        <dbReference type="ChEBI" id="CHEBI:59789"/>
    </ligand>
</feature>
<dbReference type="InterPro" id="IPR048641">
    <property type="entry name" value="RlmN_N"/>
</dbReference>
<dbReference type="Pfam" id="PF21016">
    <property type="entry name" value="RlmN_N"/>
    <property type="match status" value="1"/>
</dbReference>
<comment type="catalytic activity">
    <reaction evidence="12">
        <text>adenosine(2503) in 23S rRNA + 2 reduced [2Fe-2S]-[ferredoxin] + 2 S-adenosyl-L-methionine = 2-methyladenosine(2503) in 23S rRNA + 5'-deoxyadenosine + L-methionine + 2 oxidized [2Fe-2S]-[ferredoxin] + S-adenosyl-L-homocysteine</text>
        <dbReference type="Rhea" id="RHEA:42916"/>
        <dbReference type="Rhea" id="RHEA-COMP:10000"/>
        <dbReference type="Rhea" id="RHEA-COMP:10001"/>
        <dbReference type="Rhea" id="RHEA-COMP:10152"/>
        <dbReference type="Rhea" id="RHEA-COMP:10282"/>
        <dbReference type="ChEBI" id="CHEBI:17319"/>
        <dbReference type="ChEBI" id="CHEBI:33737"/>
        <dbReference type="ChEBI" id="CHEBI:33738"/>
        <dbReference type="ChEBI" id="CHEBI:57844"/>
        <dbReference type="ChEBI" id="CHEBI:57856"/>
        <dbReference type="ChEBI" id="CHEBI:59789"/>
        <dbReference type="ChEBI" id="CHEBI:74411"/>
        <dbReference type="ChEBI" id="CHEBI:74497"/>
        <dbReference type="EC" id="2.1.1.192"/>
    </reaction>
</comment>
<comment type="caution">
    <text evidence="14">The sequence shown here is derived from an EMBL/GenBank/DDBJ whole genome shotgun (WGS) entry which is preliminary data.</text>
</comment>
<evidence type="ECO:0000313" key="15">
    <source>
        <dbReference type="Proteomes" id="UP000295066"/>
    </source>
</evidence>
<dbReference type="GO" id="GO:0019843">
    <property type="term" value="F:rRNA binding"/>
    <property type="evidence" value="ECO:0007669"/>
    <property type="project" value="UniProtKB-UniRule"/>
</dbReference>
<reference evidence="14 15" key="1">
    <citation type="submission" date="2019-03" db="EMBL/GenBank/DDBJ databases">
        <title>Genomic Encyclopedia of Type Strains, Phase IV (KMG-IV): sequencing the most valuable type-strain genomes for metagenomic binning, comparative biology and taxonomic classification.</title>
        <authorList>
            <person name="Goeker M."/>
        </authorList>
    </citation>
    <scope>NUCLEOTIDE SEQUENCE [LARGE SCALE GENOMIC DNA]</scope>
    <source>
        <strain evidence="14 15">DSM 25964</strain>
    </source>
</reference>
<dbReference type="GO" id="GO:0070475">
    <property type="term" value="P:rRNA base methylation"/>
    <property type="evidence" value="ECO:0007669"/>
    <property type="project" value="UniProtKB-UniRule"/>
</dbReference>
<gene>
    <name evidence="12" type="primary">rlmN</name>
    <name evidence="14" type="ORF">C8D99_11332</name>
</gene>
<evidence type="ECO:0000256" key="9">
    <source>
        <dbReference type="ARBA" id="ARBA00022723"/>
    </source>
</evidence>
<dbReference type="SFLD" id="SFLDF00275">
    <property type="entry name" value="adenosine_C2_methyltransferase"/>
    <property type="match status" value="1"/>
</dbReference>
<comment type="subcellular location">
    <subcellularLocation>
        <location evidence="1 12">Cytoplasm</location>
    </subcellularLocation>
</comment>
<evidence type="ECO:0000256" key="8">
    <source>
        <dbReference type="ARBA" id="ARBA00022694"/>
    </source>
</evidence>
<dbReference type="GO" id="GO:0005737">
    <property type="term" value="C:cytoplasm"/>
    <property type="evidence" value="ECO:0007669"/>
    <property type="project" value="UniProtKB-SubCell"/>
</dbReference>
<keyword evidence="2 12" id="KW-0004">4Fe-4S</keyword>
<dbReference type="RefSeq" id="WP_133957994.1">
    <property type="nucleotide sequence ID" value="NZ_SORI01000013.1"/>
</dbReference>
<keyword evidence="15" id="KW-1185">Reference proteome</keyword>
<dbReference type="InterPro" id="IPR058240">
    <property type="entry name" value="rSAM_sf"/>
</dbReference>
<dbReference type="GO" id="GO:0030488">
    <property type="term" value="P:tRNA methylation"/>
    <property type="evidence" value="ECO:0007669"/>
    <property type="project" value="UniProtKB-UniRule"/>
</dbReference>
<dbReference type="InterPro" id="IPR007197">
    <property type="entry name" value="rSAM"/>
</dbReference>
<dbReference type="PIRSF" id="PIRSF006004">
    <property type="entry name" value="CHP00048"/>
    <property type="match status" value="1"/>
</dbReference>
<keyword evidence="12" id="KW-1015">Disulfide bond</keyword>
<evidence type="ECO:0000256" key="3">
    <source>
        <dbReference type="ARBA" id="ARBA00022490"/>
    </source>
</evidence>
<dbReference type="GO" id="GO:0070040">
    <property type="term" value="F:rRNA (adenine(2503)-C2-)-methyltransferase activity"/>
    <property type="evidence" value="ECO:0007669"/>
    <property type="project" value="UniProtKB-UniRule"/>
</dbReference>